<dbReference type="eggNOG" id="ENOG50327D7">
    <property type="taxonomic scope" value="Bacteria"/>
</dbReference>
<evidence type="ECO:0000313" key="2">
    <source>
        <dbReference type="Proteomes" id="UP000028542"/>
    </source>
</evidence>
<reference evidence="1 2" key="1">
    <citation type="submission" date="2014-07" db="EMBL/GenBank/DDBJ databases">
        <title>Draft genome of Clostridium sulfidigenes 113A isolated from sediments associated with methane hydrate from Krishna Godavari basin.</title>
        <authorList>
            <person name="Honkalas V.S."/>
            <person name="Dabir A.P."/>
            <person name="Arora P."/>
            <person name="Dhakephalkar P.K."/>
        </authorList>
    </citation>
    <scope>NUCLEOTIDE SEQUENCE [LARGE SCALE GENOMIC DNA]</scope>
    <source>
        <strain evidence="1 2">113A</strain>
    </source>
</reference>
<dbReference type="EMBL" id="JPMD01000017">
    <property type="protein sequence ID" value="KEZ86804.1"/>
    <property type="molecule type" value="Genomic_DNA"/>
</dbReference>
<keyword evidence="2" id="KW-1185">Reference proteome</keyword>
<protein>
    <submittedName>
        <fullName evidence="1">Uncharacterized protein</fullName>
    </submittedName>
</protein>
<dbReference type="AlphaFoldDB" id="A0A084JCX0"/>
<dbReference type="Proteomes" id="UP000028542">
    <property type="component" value="Unassembled WGS sequence"/>
</dbReference>
<accession>A0A084JCX0</accession>
<organism evidence="1 2">
    <name type="scientific">Clostridium sulfidigenes</name>
    <dbReference type="NCBI Taxonomy" id="318464"/>
    <lineage>
        <taxon>Bacteria</taxon>
        <taxon>Bacillati</taxon>
        <taxon>Bacillota</taxon>
        <taxon>Clostridia</taxon>
        <taxon>Eubacteriales</taxon>
        <taxon>Clostridiaceae</taxon>
        <taxon>Clostridium</taxon>
    </lineage>
</organism>
<name>A0A084JCX0_9CLOT</name>
<gene>
    <name evidence="1" type="ORF">IO99_07945</name>
</gene>
<proteinExistence type="predicted"/>
<comment type="caution">
    <text evidence="1">The sequence shown here is derived from an EMBL/GenBank/DDBJ whole genome shotgun (WGS) entry which is preliminary data.</text>
</comment>
<dbReference type="RefSeq" id="WP_035132054.1">
    <property type="nucleotide sequence ID" value="NZ_JPMD01000017.1"/>
</dbReference>
<evidence type="ECO:0000313" key="1">
    <source>
        <dbReference type="EMBL" id="KEZ86804.1"/>
    </source>
</evidence>
<sequence length="194" mass="22513">MADKNGDEYVVLSLNQLIIDNEGKTGIPFEVLRKVFGFSINVKGPHIYIKSASDKFEISTDKYNSKEGSTDNFLQDFKFLKEKFSFKEYYQGSLIYSSDLRGLKHYDVLITENSTWCNITLRGDYVNYCDFSSNKNIIAPLMKFYFPKDYDKILKDILEKENARYICDERDVLIRKDFDGNTKEIVFSQLGGSL</sequence>